<name>A0A0V1KIS1_9BILA</name>
<sequence length="37" mass="4055">MSIPDVIVQILSRCGVVLQMSRSSHLTESPLSDVIQD</sequence>
<dbReference type="EMBL" id="JYDW01001831">
    <property type="protein sequence ID" value="KRZ46908.1"/>
    <property type="molecule type" value="Genomic_DNA"/>
</dbReference>
<organism evidence="1 2">
    <name type="scientific">Trichinella nativa</name>
    <dbReference type="NCBI Taxonomy" id="6335"/>
    <lineage>
        <taxon>Eukaryota</taxon>
        <taxon>Metazoa</taxon>
        <taxon>Ecdysozoa</taxon>
        <taxon>Nematoda</taxon>
        <taxon>Enoplea</taxon>
        <taxon>Dorylaimia</taxon>
        <taxon>Trichinellida</taxon>
        <taxon>Trichinellidae</taxon>
        <taxon>Trichinella</taxon>
    </lineage>
</organism>
<comment type="caution">
    <text evidence="1">The sequence shown here is derived from an EMBL/GenBank/DDBJ whole genome shotgun (WGS) entry which is preliminary data.</text>
</comment>
<gene>
    <name evidence="1" type="ORF">T02_9013</name>
</gene>
<dbReference type="AlphaFoldDB" id="A0A0V1KIS1"/>
<reference evidence="1 2" key="1">
    <citation type="submission" date="2015-05" db="EMBL/GenBank/DDBJ databases">
        <title>Evolution of Trichinella species and genotypes.</title>
        <authorList>
            <person name="Korhonen P.K."/>
            <person name="Edoardo P."/>
            <person name="Giuseppe L.R."/>
            <person name="Gasser R.B."/>
        </authorList>
    </citation>
    <scope>NUCLEOTIDE SEQUENCE [LARGE SCALE GENOMIC DNA]</scope>
    <source>
        <strain evidence="1">ISS10</strain>
    </source>
</reference>
<evidence type="ECO:0000313" key="2">
    <source>
        <dbReference type="Proteomes" id="UP000054721"/>
    </source>
</evidence>
<protein>
    <submittedName>
        <fullName evidence="1">Uncharacterized protein</fullName>
    </submittedName>
</protein>
<keyword evidence="2" id="KW-1185">Reference proteome</keyword>
<dbReference type="Proteomes" id="UP000054721">
    <property type="component" value="Unassembled WGS sequence"/>
</dbReference>
<proteinExistence type="predicted"/>
<accession>A0A0V1KIS1</accession>
<evidence type="ECO:0000313" key="1">
    <source>
        <dbReference type="EMBL" id="KRZ46908.1"/>
    </source>
</evidence>